<reference evidence="1" key="1">
    <citation type="submission" date="2022-09" db="EMBL/GenBank/DDBJ databases">
        <title>A Global Phylogenomic Analysis of the Shiitake Genus Lentinula.</title>
        <authorList>
            <consortium name="DOE Joint Genome Institute"/>
            <person name="Sierra-Patev S."/>
            <person name="Min B."/>
            <person name="Naranjo-Ortiz M."/>
            <person name="Looney B."/>
            <person name="Konkel Z."/>
            <person name="Slot J.C."/>
            <person name="Sakamoto Y."/>
            <person name="Steenwyk J.L."/>
            <person name="Rokas A."/>
            <person name="Carro J."/>
            <person name="Camarero S."/>
            <person name="Ferreira P."/>
            <person name="Molpeceres G."/>
            <person name="Ruiz-Duenas F.J."/>
            <person name="Serrano A."/>
            <person name="Henrissat B."/>
            <person name="Drula E."/>
            <person name="Hughes K.W."/>
            <person name="Mata J.L."/>
            <person name="Ishikawa N.K."/>
            <person name="Vargas-Isla R."/>
            <person name="Ushijima S."/>
            <person name="Smith C.A."/>
            <person name="Ahrendt S."/>
            <person name="Andreopoulos W."/>
            <person name="He G."/>
            <person name="Labutti K."/>
            <person name="Lipzen A."/>
            <person name="Ng V."/>
            <person name="Riley R."/>
            <person name="Sandor L."/>
            <person name="Barry K."/>
            <person name="Martinez A.T."/>
            <person name="Xiao Y."/>
            <person name="Gibbons J.G."/>
            <person name="Terashima K."/>
            <person name="Grigoriev I.V."/>
            <person name="Hibbett D.S."/>
        </authorList>
    </citation>
    <scope>NUCLEOTIDE SEQUENCE</scope>
    <source>
        <strain evidence="1">TMI1499</strain>
    </source>
</reference>
<dbReference type="EMBL" id="MU795234">
    <property type="protein sequence ID" value="KAJ3808271.1"/>
    <property type="molecule type" value="Genomic_DNA"/>
</dbReference>
<evidence type="ECO:0000313" key="2">
    <source>
        <dbReference type="Proteomes" id="UP001163835"/>
    </source>
</evidence>
<feature type="non-terminal residue" evidence="1">
    <location>
        <position position="1"/>
    </location>
</feature>
<comment type="caution">
    <text evidence="1">The sequence shown here is derived from an EMBL/GenBank/DDBJ whole genome shotgun (WGS) entry which is preliminary data.</text>
</comment>
<sequence>SGEIIGIREAIITADEERELIIHSDSKTCIQGLTKNLRKWEDSGYADIKNAKEIRATVANARQRKATTTLHWVKGHSGIDGNEKADELADKGRDKETPDDIVLEVERELRVSGARLQYVTQSLAQKLIRHKK</sequence>
<evidence type="ECO:0000313" key="1">
    <source>
        <dbReference type="EMBL" id="KAJ3808271.1"/>
    </source>
</evidence>
<gene>
    <name evidence="1" type="ORF">F5876DRAFT_1967</name>
</gene>
<feature type="non-terminal residue" evidence="1">
    <location>
        <position position="132"/>
    </location>
</feature>
<dbReference type="Proteomes" id="UP001163835">
    <property type="component" value="Unassembled WGS sequence"/>
</dbReference>
<keyword evidence="2" id="KW-1185">Reference proteome</keyword>
<name>A0ACC1TU34_9AGAR</name>
<proteinExistence type="predicted"/>
<accession>A0ACC1TU34</accession>
<organism evidence="1 2">
    <name type="scientific">Lentinula aff. lateritia</name>
    <dbReference type="NCBI Taxonomy" id="2804960"/>
    <lineage>
        <taxon>Eukaryota</taxon>
        <taxon>Fungi</taxon>
        <taxon>Dikarya</taxon>
        <taxon>Basidiomycota</taxon>
        <taxon>Agaricomycotina</taxon>
        <taxon>Agaricomycetes</taxon>
        <taxon>Agaricomycetidae</taxon>
        <taxon>Agaricales</taxon>
        <taxon>Marasmiineae</taxon>
        <taxon>Omphalotaceae</taxon>
        <taxon>Lentinula</taxon>
    </lineage>
</organism>
<protein>
    <submittedName>
        <fullName evidence="1">Ribonuclease H-like domain-containing protein</fullName>
    </submittedName>
</protein>